<feature type="compositionally biased region" description="Polar residues" evidence="1">
    <location>
        <begin position="1"/>
        <end position="11"/>
    </location>
</feature>
<gene>
    <name evidence="2" type="ORF">H8Z83_08020</name>
</gene>
<keyword evidence="3" id="KW-1185">Reference proteome</keyword>
<sequence>MQRFNTYQTAPVPSGGSDWQAEINGGGQTEARSVGDARSWQSPEGSEYVTLPGGQMMPMGNMPGMRTDLPENVIQNPLSVEEAHNGSIKAMLARNEGNYVVATFLVGTQGTVSWEGILYDVGNDFITIYQPGRERYIVTDIYALKYIEFYDTRRREQCEAMLKQNGLWNQR</sequence>
<dbReference type="Proteomes" id="UP000620327">
    <property type="component" value="Unassembled WGS sequence"/>
</dbReference>
<proteinExistence type="predicted"/>
<evidence type="ECO:0000256" key="1">
    <source>
        <dbReference type="SAM" id="MobiDB-lite"/>
    </source>
</evidence>
<dbReference type="AlphaFoldDB" id="A0A923MJX1"/>
<protein>
    <submittedName>
        <fullName evidence="2">Uncharacterized protein</fullName>
    </submittedName>
</protein>
<name>A0A923MJX1_9FIRM</name>
<dbReference type="RefSeq" id="WP_187014558.1">
    <property type="nucleotide sequence ID" value="NZ_JACOQI010000006.1"/>
</dbReference>
<feature type="region of interest" description="Disordered" evidence="1">
    <location>
        <begin position="1"/>
        <end position="54"/>
    </location>
</feature>
<accession>A0A923MJX1</accession>
<evidence type="ECO:0000313" key="2">
    <source>
        <dbReference type="EMBL" id="MBC5770267.1"/>
    </source>
</evidence>
<reference evidence="2" key="1">
    <citation type="submission" date="2020-08" db="EMBL/GenBank/DDBJ databases">
        <title>Genome public.</title>
        <authorList>
            <person name="Liu C."/>
            <person name="Sun Q."/>
        </authorList>
    </citation>
    <scope>NUCLEOTIDE SEQUENCE</scope>
    <source>
        <strain evidence="2">BX15</strain>
    </source>
</reference>
<dbReference type="EMBL" id="JACOQI010000006">
    <property type="protein sequence ID" value="MBC5770267.1"/>
    <property type="molecule type" value="Genomic_DNA"/>
</dbReference>
<evidence type="ECO:0000313" key="3">
    <source>
        <dbReference type="Proteomes" id="UP000620327"/>
    </source>
</evidence>
<organism evidence="2 3">
    <name type="scientific">Dysosmobacter segnis</name>
    <dbReference type="NCBI Taxonomy" id="2763042"/>
    <lineage>
        <taxon>Bacteria</taxon>
        <taxon>Bacillati</taxon>
        <taxon>Bacillota</taxon>
        <taxon>Clostridia</taxon>
        <taxon>Eubacteriales</taxon>
        <taxon>Oscillospiraceae</taxon>
        <taxon>Dysosmobacter</taxon>
    </lineage>
</organism>
<comment type="caution">
    <text evidence="2">The sequence shown here is derived from an EMBL/GenBank/DDBJ whole genome shotgun (WGS) entry which is preliminary data.</text>
</comment>